<keyword evidence="2" id="KW-1185">Reference proteome</keyword>
<name>A0ABP0YSQ3_9ROSI</name>
<gene>
    <name evidence="1" type="ORF">CITCOLO1_LOCUS13606</name>
</gene>
<organism evidence="1 2">
    <name type="scientific">Citrullus colocynthis</name>
    <name type="common">colocynth</name>
    <dbReference type="NCBI Taxonomy" id="252529"/>
    <lineage>
        <taxon>Eukaryota</taxon>
        <taxon>Viridiplantae</taxon>
        <taxon>Streptophyta</taxon>
        <taxon>Embryophyta</taxon>
        <taxon>Tracheophyta</taxon>
        <taxon>Spermatophyta</taxon>
        <taxon>Magnoliopsida</taxon>
        <taxon>eudicotyledons</taxon>
        <taxon>Gunneridae</taxon>
        <taxon>Pentapetalae</taxon>
        <taxon>rosids</taxon>
        <taxon>fabids</taxon>
        <taxon>Cucurbitales</taxon>
        <taxon>Cucurbitaceae</taxon>
        <taxon>Benincaseae</taxon>
        <taxon>Citrullus</taxon>
    </lineage>
</organism>
<accession>A0ABP0YSQ3</accession>
<reference evidence="1 2" key="1">
    <citation type="submission" date="2024-03" db="EMBL/GenBank/DDBJ databases">
        <authorList>
            <person name="Gkanogiannis A."/>
            <person name="Becerra Lopez-Lavalle L."/>
        </authorList>
    </citation>
    <scope>NUCLEOTIDE SEQUENCE [LARGE SCALE GENOMIC DNA]</scope>
</reference>
<sequence length="109" mass="12325">MGFSLTVLPASRLVFSRFTLEVTPSKAMLSYHSFPFTLSASDKGWYIFGRRENVLLCNFLSQGRGRLPLPFLFILHIVNELASYPAKSNTQSSPNYILYNSFNSSKIHA</sequence>
<dbReference type="EMBL" id="OZ021739">
    <property type="protein sequence ID" value="CAK9321532.1"/>
    <property type="molecule type" value="Genomic_DNA"/>
</dbReference>
<dbReference type="Proteomes" id="UP001642487">
    <property type="component" value="Chromosome 5"/>
</dbReference>
<evidence type="ECO:0000313" key="2">
    <source>
        <dbReference type="Proteomes" id="UP001642487"/>
    </source>
</evidence>
<proteinExistence type="predicted"/>
<protein>
    <submittedName>
        <fullName evidence="1">Uncharacterized protein</fullName>
    </submittedName>
</protein>
<evidence type="ECO:0000313" key="1">
    <source>
        <dbReference type="EMBL" id="CAK9321532.1"/>
    </source>
</evidence>